<feature type="transmembrane region" description="Helical" evidence="8">
    <location>
        <begin position="149"/>
        <end position="174"/>
    </location>
</feature>
<protein>
    <recommendedName>
        <fullName evidence="3">histidine kinase</fullName>
        <ecNumber evidence="3">2.7.13.3</ecNumber>
    </recommendedName>
</protein>
<evidence type="ECO:0000259" key="9">
    <source>
        <dbReference type="PROSITE" id="PS50109"/>
    </source>
</evidence>
<dbReference type="InterPro" id="IPR036890">
    <property type="entry name" value="HATPase_C_sf"/>
</dbReference>
<dbReference type="InterPro" id="IPR003660">
    <property type="entry name" value="HAMP_dom"/>
</dbReference>
<keyword evidence="6" id="KW-0418">Kinase</keyword>
<sequence length="446" mass="48318">MWQRLSFRTQLFLPLGASFLAALILGGVLLQIFATGQLAEENEPRRRSTEAIAAALNNTLRASDNPRQTLDAFVHSLDTSSDIQFRALEAGAAPVPKDGPRKSHGVPQWFIDLLAIPNLGVASPVMIDGRRIGDIVFVPDISADLFEKWIGFLALTSLVAGLMVLTGTIAYVLAGSVLRPLQDLGEGLTRIRQGDYTRPIPVGGPPEIRQGCEEANALAATLAQLSRDNRDLMHRLVSLQDDERRDLARELHDELGPLLFSIRAGTIALVDAAPQTGNLGNSAREVLQSVEALQQTNRRILDRLRPLYIEELGLATSVQTLIRNFGKQAPHIAVTDTIDPDLNVIHGPLAQTVYRVIQEALTNALRHAEASNVDVQAAVAGETLVVEISDDGGGFPAGNIFGRGLTGMHERVRALSGSLSLLRMDERTYVRCRLPVQATRDAPSSG</sequence>
<dbReference type="PANTHER" id="PTHR24421">
    <property type="entry name" value="NITRATE/NITRITE SENSOR PROTEIN NARX-RELATED"/>
    <property type="match status" value="1"/>
</dbReference>
<dbReference type="Gene3D" id="1.20.5.1930">
    <property type="match status" value="1"/>
</dbReference>
<dbReference type="Pfam" id="PF07730">
    <property type="entry name" value="HisKA_3"/>
    <property type="match status" value="1"/>
</dbReference>
<dbReference type="Proteomes" id="UP000669317">
    <property type="component" value="Unassembled WGS sequence"/>
</dbReference>
<feature type="domain" description="Histidine kinase" evidence="9">
    <location>
        <begin position="246"/>
        <end position="438"/>
    </location>
</feature>
<comment type="subcellular location">
    <subcellularLocation>
        <location evidence="2">Membrane</location>
    </subcellularLocation>
</comment>
<reference evidence="11 12" key="1">
    <citation type="submission" date="2021-03" db="EMBL/GenBank/DDBJ databases">
        <title>Genome Sequence of Bradyrhizobium vignae strain ISRA400.</title>
        <authorList>
            <person name="Tisa L.S."/>
            <person name="Svistoonoff S."/>
            <person name="Hocher V."/>
            <person name="Fall S."/>
            <person name="Zaiya A."/>
            <person name="Naing D."/>
            <person name="Niang N."/>
            <person name="Diouf A."/>
            <person name="Dasylva M.C."/>
            <person name="Toure O."/>
            <person name="Gueye M."/>
            <person name="Gully D."/>
            <person name="Tisseyre P."/>
            <person name="Simpson S."/>
            <person name="Morris K."/>
            <person name="Thomas W.K."/>
        </authorList>
    </citation>
    <scope>NUCLEOTIDE SEQUENCE [LARGE SCALE GENOMIC DNA]</scope>
    <source>
        <strain evidence="11 12">ISRA400</strain>
    </source>
</reference>
<name>A0ABS4A4J7_9BRAD</name>
<comment type="caution">
    <text evidence="11">The sequence shown here is derived from an EMBL/GenBank/DDBJ whole genome shotgun (WGS) entry which is preliminary data.</text>
</comment>
<dbReference type="CDD" id="cd06225">
    <property type="entry name" value="HAMP"/>
    <property type="match status" value="1"/>
</dbReference>
<keyword evidence="12" id="KW-1185">Reference proteome</keyword>
<dbReference type="EC" id="2.7.13.3" evidence="3"/>
<keyword evidence="8" id="KW-0812">Transmembrane</keyword>
<dbReference type="Pfam" id="PF02518">
    <property type="entry name" value="HATPase_c"/>
    <property type="match status" value="1"/>
</dbReference>
<evidence type="ECO:0000256" key="5">
    <source>
        <dbReference type="ARBA" id="ARBA00022679"/>
    </source>
</evidence>
<evidence type="ECO:0000259" key="10">
    <source>
        <dbReference type="PROSITE" id="PS50885"/>
    </source>
</evidence>
<dbReference type="InterPro" id="IPR005467">
    <property type="entry name" value="His_kinase_dom"/>
</dbReference>
<dbReference type="SMART" id="SM00387">
    <property type="entry name" value="HATPase_c"/>
    <property type="match status" value="1"/>
</dbReference>
<gene>
    <name evidence="11" type="ORF">JWS04_28295</name>
</gene>
<keyword evidence="5" id="KW-0808">Transferase</keyword>
<keyword evidence="8" id="KW-1133">Transmembrane helix</keyword>
<dbReference type="CDD" id="cd16917">
    <property type="entry name" value="HATPase_UhpB-NarQ-NarX-like"/>
    <property type="match status" value="1"/>
</dbReference>
<dbReference type="Gene3D" id="3.30.565.10">
    <property type="entry name" value="Histidine kinase-like ATPase, C-terminal domain"/>
    <property type="match status" value="1"/>
</dbReference>
<dbReference type="Pfam" id="PF00672">
    <property type="entry name" value="HAMP"/>
    <property type="match status" value="1"/>
</dbReference>
<evidence type="ECO:0000256" key="3">
    <source>
        <dbReference type="ARBA" id="ARBA00012438"/>
    </source>
</evidence>
<evidence type="ECO:0000256" key="1">
    <source>
        <dbReference type="ARBA" id="ARBA00000085"/>
    </source>
</evidence>
<dbReference type="PROSITE" id="PS50109">
    <property type="entry name" value="HIS_KIN"/>
    <property type="match status" value="1"/>
</dbReference>
<dbReference type="InterPro" id="IPR050482">
    <property type="entry name" value="Sensor_HK_TwoCompSys"/>
</dbReference>
<evidence type="ECO:0000313" key="11">
    <source>
        <dbReference type="EMBL" id="MBP0114900.1"/>
    </source>
</evidence>
<dbReference type="RefSeq" id="WP_129143446.1">
    <property type="nucleotide sequence ID" value="NZ_JAGIKT010000071.1"/>
</dbReference>
<comment type="catalytic activity">
    <reaction evidence="1">
        <text>ATP + protein L-histidine = ADP + protein N-phospho-L-histidine.</text>
        <dbReference type="EC" id="2.7.13.3"/>
    </reaction>
</comment>
<dbReference type="PROSITE" id="PS50885">
    <property type="entry name" value="HAMP"/>
    <property type="match status" value="1"/>
</dbReference>
<evidence type="ECO:0000256" key="6">
    <source>
        <dbReference type="ARBA" id="ARBA00022777"/>
    </source>
</evidence>
<proteinExistence type="predicted"/>
<keyword evidence="8" id="KW-0472">Membrane</keyword>
<evidence type="ECO:0000256" key="8">
    <source>
        <dbReference type="SAM" id="Phobius"/>
    </source>
</evidence>
<feature type="domain" description="HAMP" evidence="10">
    <location>
        <begin position="175"/>
        <end position="227"/>
    </location>
</feature>
<evidence type="ECO:0000256" key="7">
    <source>
        <dbReference type="ARBA" id="ARBA00023012"/>
    </source>
</evidence>
<accession>A0ABS4A4J7</accession>
<dbReference type="EMBL" id="JAGIKT010000071">
    <property type="protein sequence ID" value="MBP0114900.1"/>
    <property type="molecule type" value="Genomic_DNA"/>
</dbReference>
<evidence type="ECO:0000256" key="2">
    <source>
        <dbReference type="ARBA" id="ARBA00004370"/>
    </source>
</evidence>
<evidence type="ECO:0000256" key="4">
    <source>
        <dbReference type="ARBA" id="ARBA00022553"/>
    </source>
</evidence>
<evidence type="ECO:0000313" key="12">
    <source>
        <dbReference type="Proteomes" id="UP000669317"/>
    </source>
</evidence>
<dbReference type="InterPro" id="IPR003594">
    <property type="entry name" value="HATPase_dom"/>
</dbReference>
<dbReference type="Gene3D" id="6.10.340.10">
    <property type="match status" value="1"/>
</dbReference>
<keyword evidence="4" id="KW-0597">Phosphoprotein</keyword>
<dbReference type="InterPro" id="IPR011712">
    <property type="entry name" value="Sig_transdc_His_kin_sub3_dim/P"/>
</dbReference>
<feature type="transmembrane region" description="Helical" evidence="8">
    <location>
        <begin position="12"/>
        <end position="34"/>
    </location>
</feature>
<dbReference type="PANTHER" id="PTHR24421:SF58">
    <property type="entry name" value="SIGNAL TRANSDUCTION HISTIDINE-PROTEIN KINASE_PHOSPHATASE UHPB"/>
    <property type="match status" value="1"/>
</dbReference>
<organism evidence="11 12">
    <name type="scientific">Bradyrhizobium vignae</name>
    <dbReference type="NCBI Taxonomy" id="1549949"/>
    <lineage>
        <taxon>Bacteria</taxon>
        <taxon>Pseudomonadati</taxon>
        <taxon>Pseudomonadota</taxon>
        <taxon>Alphaproteobacteria</taxon>
        <taxon>Hyphomicrobiales</taxon>
        <taxon>Nitrobacteraceae</taxon>
        <taxon>Bradyrhizobium</taxon>
    </lineage>
</organism>
<keyword evidence="7" id="KW-0902">Two-component regulatory system</keyword>
<dbReference type="SUPFAM" id="SSF55874">
    <property type="entry name" value="ATPase domain of HSP90 chaperone/DNA topoisomerase II/histidine kinase"/>
    <property type="match status" value="1"/>
</dbReference>